<comment type="caution">
    <text evidence="2">The sequence shown here is derived from an EMBL/GenBank/DDBJ whole genome shotgun (WGS) entry which is preliminary data.</text>
</comment>
<proteinExistence type="predicted"/>
<feature type="signal peptide" evidence="1">
    <location>
        <begin position="1"/>
        <end position="18"/>
    </location>
</feature>
<sequence>MKVTPLISLGFMLSATTASYQCPITMPSDASAIKFAYSIQNLLYNYYKSVPVNTTFFDKLPMGTTTSHLDNMTMSANVVTNLQGLQNQAMLGVQALSDFGSMASSWVVPSCTYTYPPVTNASSHIVNAYYIEASLCGAFIGLADYVQTPTAAFLMARLAAEHGIHASFLGSYMNAAPFSATNTMLTPAFTPESLLRVGSEVGMLGSYLGSCVPAPSAPCNGTVVIGDLNAMLVSAGATAPTIIGTGRISKTVSGVPSMTSSLAPQQFTGGAEKKGFNPLAGSFAFAAMLI</sequence>
<feature type="chain" id="PRO_5045562172" evidence="1">
    <location>
        <begin position="19"/>
        <end position="290"/>
    </location>
</feature>
<evidence type="ECO:0000256" key="1">
    <source>
        <dbReference type="SAM" id="SignalP"/>
    </source>
</evidence>
<evidence type="ECO:0000313" key="2">
    <source>
        <dbReference type="EMBL" id="KAK5200957.1"/>
    </source>
</evidence>
<name>A0ABR0LNF5_9PEZI</name>
<dbReference type="Proteomes" id="UP001357485">
    <property type="component" value="Unassembled WGS sequence"/>
</dbReference>
<protein>
    <submittedName>
        <fullName evidence="2">Uncharacterized protein</fullName>
    </submittedName>
</protein>
<keyword evidence="1" id="KW-0732">Signal</keyword>
<keyword evidence="3" id="KW-1185">Reference proteome</keyword>
<organism evidence="2 3">
    <name type="scientific">Cryomyces antarcticus</name>
    <dbReference type="NCBI Taxonomy" id="329879"/>
    <lineage>
        <taxon>Eukaryota</taxon>
        <taxon>Fungi</taxon>
        <taxon>Dikarya</taxon>
        <taxon>Ascomycota</taxon>
        <taxon>Pezizomycotina</taxon>
        <taxon>Dothideomycetes</taxon>
        <taxon>Dothideomycetes incertae sedis</taxon>
        <taxon>Cryomyces</taxon>
    </lineage>
</organism>
<accession>A0ABR0LNF5</accession>
<dbReference type="EMBL" id="JAVRRA010016965">
    <property type="protein sequence ID" value="KAK5200957.1"/>
    <property type="molecule type" value="Genomic_DNA"/>
</dbReference>
<evidence type="ECO:0000313" key="3">
    <source>
        <dbReference type="Proteomes" id="UP001357485"/>
    </source>
</evidence>
<gene>
    <name evidence="2" type="ORF">LTR16_004299</name>
</gene>
<reference evidence="2 3" key="1">
    <citation type="submission" date="2023-08" db="EMBL/GenBank/DDBJ databases">
        <title>Black Yeasts Isolated from many extreme environments.</title>
        <authorList>
            <person name="Coleine C."/>
            <person name="Stajich J.E."/>
            <person name="Selbmann L."/>
        </authorList>
    </citation>
    <scope>NUCLEOTIDE SEQUENCE [LARGE SCALE GENOMIC DNA]</scope>
    <source>
        <strain evidence="2 3">CCFEE 536</strain>
    </source>
</reference>
<dbReference type="Pfam" id="PF13668">
    <property type="entry name" value="Ferritin_2"/>
    <property type="match status" value="1"/>
</dbReference>